<feature type="non-terminal residue" evidence="1">
    <location>
        <position position="1"/>
    </location>
</feature>
<keyword evidence="2" id="KW-1185">Reference proteome</keyword>
<dbReference type="Proteomes" id="UP000494163">
    <property type="component" value="Chromosome 2R"/>
</dbReference>
<name>A0A0M3QUH0_DROBS</name>
<dbReference type="Gene3D" id="3.40.50.300">
    <property type="entry name" value="P-loop containing nucleotide triphosphate hydrolases"/>
    <property type="match status" value="1"/>
</dbReference>
<gene>
    <name evidence="1" type="ORF">Dbus_chr2Rg232</name>
</gene>
<dbReference type="OrthoDB" id="420422at2759"/>
<dbReference type="OMA" id="SEFYWLD"/>
<dbReference type="InterPro" id="IPR027417">
    <property type="entry name" value="P-loop_NTPase"/>
</dbReference>
<dbReference type="GO" id="GO:0000400">
    <property type="term" value="F:four-way junction DNA binding"/>
    <property type="evidence" value="ECO:0007669"/>
    <property type="project" value="TreeGrafter"/>
</dbReference>
<proteinExistence type="predicted"/>
<sequence length="178" mass="20486">FGLDADIFPDGGPKRNSLVEISGAQNTGKTLLLMQLVAKFLLRGEVIFINVSHKIDVQLLGGFIKDELRSANDNATPTEIQESFEKCIGSLEMINCYSSEELEMTLESLDNHMLLEKDRVGLIVIDALCEFYWLDFTERKRMTKYCYYMETLNRIRMICNKFHVCCMFTVDTSFINPR</sequence>
<dbReference type="GO" id="GO:0000724">
    <property type="term" value="P:double-strand break repair via homologous recombination"/>
    <property type="evidence" value="ECO:0007669"/>
    <property type="project" value="InterPro"/>
</dbReference>
<dbReference type="PANTHER" id="PTHR46644:SF2">
    <property type="entry name" value="DNA REPAIR PROTEIN XRCC2"/>
    <property type="match status" value="1"/>
</dbReference>
<dbReference type="PANTHER" id="PTHR46644">
    <property type="entry name" value="DNA REPAIR PROTEIN XRCC2"/>
    <property type="match status" value="1"/>
</dbReference>
<evidence type="ECO:0000313" key="1">
    <source>
        <dbReference type="EMBL" id="ALC40653.1"/>
    </source>
</evidence>
<protein>
    <submittedName>
        <fullName evidence="1">Rad51D</fullName>
    </submittedName>
</protein>
<dbReference type="GO" id="GO:0005657">
    <property type="term" value="C:replication fork"/>
    <property type="evidence" value="ECO:0007669"/>
    <property type="project" value="InterPro"/>
</dbReference>
<dbReference type="GO" id="GO:0005813">
    <property type="term" value="C:centrosome"/>
    <property type="evidence" value="ECO:0007669"/>
    <property type="project" value="TreeGrafter"/>
</dbReference>
<dbReference type="SMR" id="A0A0M3QUH0"/>
<dbReference type="SUPFAM" id="SSF52540">
    <property type="entry name" value="P-loop containing nucleoside triphosphate hydrolases"/>
    <property type="match status" value="1"/>
</dbReference>
<evidence type="ECO:0000313" key="2">
    <source>
        <dbReference type="Proteomes" id="UP000494163"/>
    </source>
</evidence>
<dbReference type="EMBL" id="CP012524">
    <property type="protein sequence ID" value="ALC40653.1"/>
    <property type="molecule type" value="Genomic_DNA"/>
</dbReference>
<dbReference type="GO" id="GO:0042148">
    <property type="term" value="P:DNA strand invasion"/>
    <property type="evidence" value="ECO:0007669"/>
    <property type="project" value="TreeGrafter"/>
</dbReference>
<feature type="non-terminal residue" evidence="1">
    <location>
        <position position="178"/>
    </location>
</feature>
<dbReference type="STRING" id="30019.A0A0M3QUH0"/>
<reference evidence="1 2" key="1">
    <citation type="submission" date="2015-08" db="EMBL/GenBank/DDBJ databases">
        <title>Ancestral chromatin configuration constrains chromatin evolution on differentiating sex chromosomes in Drosophila.</title>
        <authorList>
            <person name="Zhou Q."/>
            <person name="Bachtrog D."/>
        </authorList>
    </citation>
    <scope>NUCLEOTIDE SEQUENCE [LARGE SCALE GENOMIC DNA]</scope>
    <source>
        <tissue evidence="1">Whole larvae</tissue>
    </source>
</reference>
<organism evidence="1 2">
    <name type="scientific">Drosophila busckii</name>
    <name type="common">Fruit fly</name>
    <dbReference type="NCBI Taxonomy" id="30019"/>
    <lineage>
        <taxon>Eukaryota</taxon>
        <taxon>Metazoa</taxon>
        <taxon>Ecdysozoa</taxon>
        <taxon>Arthropoda</taxon>
        <taxon>Hexapoda</taxon>
        <taxon>Insecta</taxon>
        <taxon>Pterygota</taxon>
        <taxon>Neoptera</taxon>
        <taxon>Endopterygota</taxon>
        <taxon>Diptera</taxon>
        <taxon>Brachycera</taxon>
        <taxon>Muscomorpha</taxon>
        <taxon>Ephydroidea</taxon>
        <taxon>Drosophilidae</taxon>
        <taxon>Drosophila</taxon>
    </lineage>
</organism>
<accession>A0A0M3QUH0</accession>
<dbReference type="AlphaFoldDB" id="A0A0M3QUH0"/>
<dbReference type="InterPro" id="IPR030547">
    <property type="entry name" value="XRCC2"/>
</dbReference>
<dbReference type="GO" id="GO:0033063">
    <property type="term" value="C:Rad51B-Rad51C-Rad51D-XRCC2 complex"/>
    <property type="evidence" value="ECO:0007669"/>
    <property type="project" value="InterPro"/>
</dbReference>